<protein>
    <submittedName>
        <fullName evidence="2">Uncharacterized protein LOC108846074</fullName>
    </submittedName>
</protein>
<name>A0A9W3C2R4_RAPSA</name>
<dbReference type="GeneID" id="108846074"/>
<dbReference type="KEGG" id="rsz:108846074"/>
<accession>A0A9W3C2R4</accession>
<organism evidence="1 2">
    <name type="scientific">Raphanus sativus</name>
    <name type="common">Radish</name>
    <name type="synonym">Raphanus raphanistrum var. sativus</name>
    <dbReference type="NCBI Taxonomy" id="3726"/>
    <lineage>
        <taxon>Eukaryota</taxon>
        <taxon>Viridiplantae</taxon>
        <taxon>Streptophyta</taxon>
        <taxon>Embryophyta</taxon>
        <taxon>Tracheophyta</taxon>
        <taxon>Spermatophyta</taxon>
        <taxon>Magnoliopsida</taxon>
        <taxon>eudicotyledons</taxon>
        <taxon>Gunneridae</taxon>
        <taxon>Pentapetalae</taxon>
        <taxon>rosids</taxon>
        <taxon>malvids</taxon>
        <taxon>Brassicales</taxon>
        <taxon>Brassicaceae</taxon>
        <taxon>Brassiceae</taxon>
        <taxon>Raphanus</taxon>
    </lineage>
</organism>
<proteinExistence type="predicted"/>
<reference evidence="1" key="1">
    <citation type="journal article" date="2019" name="Database">
        <title>The radish genome database (RadishGD): an integrated information resource for radish genomics.</title>
        <authorList>
            <person name="Yu H.J."/>
            <person name="Baek S."/>
            <person name="Lee Y.J."/>
            <person name="Cho A."/>
            <person name="Mun J.H."/>
        </authorList>
    </citation>
    <scope>NUCLEOTIDE SEQUENCE [LARGE SCALE GENOMIC DNA]</scope>
    <source>
        <strain evidence="1">cv. WK10039</strain>
    </source>
</reference>
<gene>
    <name evidence="2" type="primary">LOC108846074</name>
</gene>
<dbReference type="OrthoDB" id="1089941at2759"/>
<dbReference type="Proteomes" id="UP000504610">
    <property type="component" value="Chromosome 1"/>
</dbReference>
<dbReference type="RefSeq" id="XP_056845784.1">
    <property type="nucleotide sequence ID" value="XM_056989804.1"/>
</dbReference>
<evidence type="ECO:0000313" key="1">
    <source>
        <dbReference type="Proteomes" id="UP000504610"/>
    </source>
</evidence>
<dbReference type="AlphaFoldDB" id="A0A9W3C2R4"/>
<keyword evidence="1" id="KW-1185">Reference proteome</keyword>
<evidence type="ECO:0000313" key="2">
    <source>
        <dbReference type="RefSeq" id="XP_056845784.1"/>
    </source>
</evidence>
<reference evidence="2" key="2">
    <citation type="submission" date="2025-08" db="UniProtKB">
        <authorList>
            <consortium name="RefSeq"/>
        </authorList>
    </citation>
    <scope>IDENTIFICATION</scope>
    <source>
        <tissue evidence="2">Leaf</tissue>
    </source>
</reference>
<sequence length="312" mass="34959">MVKSSLVCVCFRAMQNQANRQGRIHFAELQTGGLRVVCPQCHVRFTPHLGHLLAARLPCKNCKANLSYRSSTGRTVKCPCCSSWRPMPSVKTLVCGGCNATIIYQMEDRSVKCYPCKHITHPQETNDGDSSFYQFVPSLVNGVGPSQGNWVISQEVNRVVPPQTNQFILPQVNLVNPSMVNRAVPPQTNPLIPHQVNRVIHPKTNRVIPPQVNLVYPSILNRTVPQTNPLLPHQINRIVHPRVNRVIPPQINRRKRKANAETESTATSPFTVSYLLFFFSMKVLGACFCKNNNASTFLFCSQTLRVRAQAPL</sequence>